<dbReference type="STRING" id="690417.IC63_02005"/>
<dbReference type="PROSITE" id="PS50830">
    <property type="entry name" value="TNASE_3"/>
    <property type="match status" value="1"/>
</dbReference>
<name>A0A099FGQ3_9RHOB</name>
<feature type="chain" id="PRO_5001954611" description="TNase-like domain-containing protein" evidence="1">
    <location>
        <begin position="19"/>
        <end position="224"/>
    </location>
</feature>
<dbReference type="GO" id="GO:0004518">
    <property type="term" value="F:nuclease activity"/>
    <property type="evidence" value="ECO:0007669"/>
    <property type="project" value="InterPro"/>
</dbReference>
<dbReference type="SMART" id="SM00318">
    <property type="entry name" value="SNc"/>
    <property type="match status" value="1"/>
</dbReference>
<reference evidence="3 4" key="2">
    <citation type="submission" date="2014-10" db="EMBL/GenBank/DDBJ databases">
        <title>Paracoccus sanguinis sp. nov., isolated from clinical specimens of New York State patients.</title>
        <authorList>
            <person name="Mingle L.A."/>
            <person name="Cole J.A."/>
            <person name="Lapierre P."/>
            <person name="Musser K.A."/>
        </authorList>
    </citation>
    <scope>NUCLEOTIDE SEQUENCE [LARGE SCALE GENOMIC DNA]</scope>
    <source>
        <strain evidence="3 4">HAMBI 3106</strain>
    </source>
</reference>
<dbReference type="InterPro" id="IPR016071">
    <property type="entry name" value="Staphylococal_nuclease_OB-fold"/>
</dbReference>
<evidence type="ECO:0000259" key="2">
    <source>
        <dbReference type="PROSITE" id="PS50830"/>
    </source>
</evidence>
<reference evidence="3 4" key="1">
    <citation type="submission" date="2014-09" db="EMBL/GenBank/DDBJ databases">
        <authorList>
            <person name="McGinnis J.M."/>
            <person name="Wolfgang W.J."/>
        </authorList>
    </citation>
    <scope>NUCLEOTIDE SEQUENCE [LARGE SCALE GENOMIC DNA]</scope>
    <source>
        <strain evidence="3 4">HAMBI 3106</strain>
    </source>
</reference>
<dbReference type="InterPro" id="IPR002071">
    <property type="entry name" value="Thermonucl_AS"/>
</dbReference>
<keyword evidence="1" id="KW-0732">Signal</keyword>
<evidence type="ECO:0000256" key="1">
    <source>
        <dbReference type="SAM" id="SignalP"/>
    </source>
</evidence>
<protein>
    <recommendedName>
        <fullName evidence="2">TNase-like domain-containing protein</fullName>
    </recommendedName>
</protein>
<keyword evidence="4" id="KW-1185">Reference proteome</keyword>
<gene>
    <name evidence="3" type="ORF">IC63_02005</name>
</gene>
<dbReference type="RefSeq" id="WP_036716450.1">
    <property type="nucleotide sequence ID" value="NZ_JRKS01000003.1"/>
</dbReference>
<organism evidence="3 4">
    <name type="scientific">Paracoccus sphaerophysae</name>
    <dbReference type="NCBI Taxonomy" id="690417"/>
    <lineage>
        <taxon>Bacteria</taxon>
        <taxon>Pseudomonadati</taxon>
        <taxon>Pseudomonadota</taxon>
        <taxon>Alphaproteobacteria</taxon>
        <taxon>Rhodobacterales</taxon>
        <taxon>Paracoccaceae</taxon>
        <taxon>Paracoccus</taxon>
    </lineage>
</organism>
<accession>A0A099FGQ3</accession>
<feature type="domain" description="TNase-like" evidence="2">
    <location>
        <begin position="26"/>
        <end position="146"/>
    </location>
</feature>
<dbReference type="PROSITE" id="PS01123">
    <property type="entry name" value="TNASE_1"/>
    <property type="match status" value="1"/>
</dbReference>
<dbReference type="GO" id="GO:0003676">
    <property type="term" value="F:nucleic acid binding"/>
    <property type="evidence" value="ECO:0007669"/>
    <property type="project" value="InterPro"/>
</dbReference>
<sequence>MLRLCLLFALTLPIPAWAGDPTGPGRVIDGDTLGLATPGGEAIIRLHGIDAPEQAQTCLDATGAARRCGDEAAAALTALIGGAVVTCQPLDMDRHDRIVARCQAAGRDLGAELVGQGMALAYARYSTDYVAAEAQARAAGSGFWSGTVEPPEVYRIAHRSAPTAAPRAPAADCAIKGNISANGRIYHLPGGRHYDRTGIDEAQGERWFCSPAEAEAAGWRAARG</sequence>
<evidence type="ECO:0000313" key="3">
    <source>
        <dbReference type="EMBL" id="KGJ09252.1"/>
    </source>
</evidence>
<proteinExistence type="predicted"/>
<dbReference type="InterPro" id="IPR035437">
    <property type="entry name" value="SNase_OB-fold_sf"/>
</dbReference>
<dbReference type="SUPFAM" id="SSF50199">
    <property type="entry name" value="Staphylococcal nuclease"/>
    <property type="match status" value="1"/>
</dbReference>
<dbReference type="PANTHER" id="PTHR12302">
    <property type="entry name" value="EBNA2 BINDING PROTEIN P100"/>
    <property type="match status" value="1"/>
</dbReference>
<evidence type="ECO:0000313" key="4">
    <source>
        <dbReference type="Proteomes" id="UP000029917"/>
    </source>
</evidence>
<dbReference type="OrthoDB" id="9805504at2"/>
<feature type="signal peptide" evidence="1">
    <location>
        <begin position="1"/>
        <end position="18"/>
    </location>
</feature>
<comment type="caution">
    <text evidence="3">The sequence shown here is derived from an EMBL/GenBank/DDBJ whole genome shotgun (WGS) entry which is preliminary data.</text>
</comment>
<dbReference type="Gene3D" id="2.40.50.90">
    <property type="match status" value="1"/>
</dbReference>
<dbReference type="Proteomes" id="UP000029917">
    <property type="component" value="Unassembled WGS sequence"/>
</dbReference>
<dbReference type="PANTHER" id="PTHR12302:SF26">
    <property type="entry name" value="BLR1266 PROTEIN"/>
    <property type="match status" value="1"/>
</dbReference>
<dbReference type="Pfam" id="PF00565">
    <property type="entry name" value="SNase"/>
    <property type="match status" value="1"/>
</dbReference>
<dbReference type="EMBL" id="JRKS01000003">
    <property type="protein sequence ID" value="KGJ09252.1"/>
    <property type="molecule type" value="Genomic_DNA"/>
</dbReference>
<dbReference type="AlphaFoldDB" id="A0A099FGQ3"/>